<evidence type="ECO:0000313" key="1">
    <source>
        <dbReference type="EMBL" id="MBB2994908.1"/>
    </source>
</evidence>
<name>A0A839QF61_9MICC</name>
<comment type="caution">
    <text evidence="1">The sequence shown here is derived from an EMBL/GenBank/DDBJ whole genome shotgun (WGS) entry which is preliminary data.</text>
</comment>
<keyword evidence="2" id="KW-1185">Reference proteome</keyword>
<dbReference type="AlphaFoldDB" id="A0A839QF61"/>
<reference evidence="1 2" key="1">
    <citation type="submission" date="2020-08" db="EMBL/GenBank/DDBJ databases">
        <title>Sequencing the genomes of 1000 actinobacteria strains.</title>
        <authorList>
            <person name="Klenk H.-P."/>
        </authorList>
    </citation>
    <scope>NUCLEOTIDE SEQUENCE [LARGE SCALE GENOMIC DNA]</scope>
    <source>
        <strain evidence="1 2">DSM 22826</strain>
    </source>
</reference>
<protein>
    <submittedName>
        <fullName evidence="1">Uncharacterized protein</fullName>
    </submittedName>
</protein>
<gene>
    <name evidence="1" type="ORF">E9229_001099</name>
</gene>
<evidence type="ECO:0000313" key="2">
    <source>
        <dbReference type="Proteomes" id="UP000523000"/>
    </source>
</evidence>
<dbReference type="Proteomes" id="UP000523000">
    <property type="component" value="Unassembled WGS sequence"/>
</dbReference>
<sequence>MTDISIRQALAITTTGEVEMKTAGFRTAKPAGFPGGLCRLKGDSPLPPRAACW</sequence>
<organism evidence="1 2">
    <name type="scientific">Paeniglutamicibacter cryotolerans</name>
    <dbReference type="NCBI Taxonomy" id="670079"/>
    <lineage>
        <taxon>Bacteria</taxon>
        <taxon>Bacillati</taxon>
        <taxon>Actinomycetota</taxon>
        <taxon>Actinomycetes</taxon>
        <taxon>Micrococcales</taxon>
        <taxon>Micrococcaceae</taxon>
        <taxon>Paeniglutamicibacter</taxon>
    </lineage>
</organism>
<dbReference type="EMBL" id="JACHVS010000001">
    <property type="protein sequence ID" value="MBB2994908.1"/>
    <property type="molecule type" value="Genomic_DNA"/>
</dbReference>
<proteinExistence type="predicted"/>
<accession>A0A839QF61</accession>